<evidence type="ECO:0000256" key="1">
    <source>
        <dbReference type="SAM" id="Phobius"/>
    </source>
</evidence>
<dbReference type="AlphaFoldDB" id="A0ABD2XTF6"/>
<gene>
    <name evidence="2" type="ORF">ACH5RR_040229</name>
</gene>
<reference evidence="2 3" key="1">
    <citation type="submission" date="2024-11" db="EMBL/GenBank/DDBJ databases">
        <title>A near-complete genome assembly of Cinchona calisaya.</title>
        <authorList>
            <person name="Lian D.C."/>
            <person name="Zhao X.W."/>
            <person name="Wei L."/>
        </authorList>
    </citation>
    <scope>NUCLEOTIDE SEQUENCE [LARGE SCALE GENOMIC DNA]</scope>
    <source>
        <tissue evidence="2">Nenye</tissue>
    </source>
</reference>
<keyword evidence="3" id="KW-1185">Reference proteome</keyword>
<name>A0ABD2XTF6_9GENT</name>
<evidence type="ECO:0000313" key="3">
    <source>
        <dbReference type="Proteomes" id="UP001630127"/>
    </source>
</evidence>
<accession>A0ABD2XTF6</accession>
<dbReference type="EMBL" id="JBJUIK010000017">
    <property type="protein sequence ID" value="KAL3497497.1"/>
    <property type="molecule type" value="Genomic_DNA"/>
</dbReference>
<comment type="caution">
    <text evidence="2">The sequence shown here is derived from an EMBL/GenBank/DDBJ whole genome shotgun (WGS) entry which is preliminary data.</text>
</comment>
<organism evidence="2 3">
    <name type="scientific">Cinchona calisaya</name>
    <dbReference type="NCBI Taxonomy" id="153742"/>
    <lineage>
        <taxon>Eukaryota</taxon>
        <taxon>Viridiplantae</taxon>
        <taxon>Streptophyta</taxon>
        <taxon>Embryophyta</taxon>
        <taxon>Tracheophyta</taxon>
        <taxon>Spermatophyta</taxon>
        <taxon>Magnoliopsida</taxon>
        <taxon>eudicotyledons</taxon>
        <taxon>Gunneridae</taxon>
        <taxon>Pentapetalae</taxon>
        <taxon>asterids</taxon>
        <taxon>lamiids</taxon>
        <taxon>Gentianales</taxon>
        <taxon>Rubiaceae</taxon>
        <taxon>Cinchonoideae</taxon>
        <taxon>Cinchoneae</taxon>
        <taxon>Cinchona</taxon>
    </lineage>
</organism>
<dbReference type="Proteomes" id="UP001630127">
    <property type="component" value="Unassembled WGS sequence"/>
</dbReference>
<keyword evidence="1" id="KW-0472">Membrane</keyword>
<protein>
    <submittedName>
        <fullName evidence="2">Uncharacterized protein</fullName>
    </submittedName>
</protein>
<proteinExistence type="predicted"/>
<feature type="transmembrane region" description="Helical" evidence="1">
    <location>
        <begin position="39"/>
        <end position="61"/>
    </location>
</feature>
<keyword evidence="1" id="KW-0812">Transmembrane</keyword>
<evidence type="ECO:0000313" key="2">
    <source>
        <dbReference type="EMBL" id="KAL3497497.1"/>
    </source>
</evidence>
<keyword evidence="1" id="KW-1133">Transmembrane helix</keyword>
<sequence>MDIKTISSNPPFYLGYREVHNFLLKSTFISKTWKLKFSFSLYLSLFGGDGLCFCVFVFFFFGHNQLFILHANTVNLLRNSTHKNYMQTSFHEDLIYSRPWSIS</sequence>